<keyword evidence="4 6" id="KW-0472">Membrane</keyword>
<dbReference type="STRING" id="13370.A0A448YPU8"/>
<evidence type="ECO:0000313" key="9">
    <source>
        <dbReference type="Proteomes" id="UP000290900"/>
    </source>
</evidence>
<dbReference type="Pfam" id="PF04116">
    <property type="entry name" value="FA_hydroxylase"/>
    <property type="match status" value="1"/>
</dbReference>
<feature type="transmembrane region" description="Helical" evidence="6">
    <location>
        <begin position="140"/>
        <end position="165"/>
    </location>
</feature>
<sequence length="356" mass="41284">MSNATTVLSRLIVPADLAIIDAAVKPVTTLVPREGVFPGYADGVVALALPVMAYWSYSSIFHVMDVLKLAEGHRIHPTEEMLKKNRATQFEVVRDVIFQHIIQTITGILAFSLDTQEYTGYENSEIWTWRQVVPSIVPTWLLYITYWYLLSGARIFIAFVIIDTWQFTLHRFMHMHPFMYKHFHSRHHQLYVPYAYGALFNHPLEGFLLDTVGTGIASIVVKLSQRECIVLYTFSTLKTVDDHCGYSLPFDIFQRLFPNNSIYHDIHHQHFGIKYNFSQPFFTFWDSLLGSRFSGTDAYTDKNGRMTLDGYHKFLQDRLDKRRKVATEYHAEFHEISGSEDEDDSPKNPVNQKKNQ</sequence>
<dbReference type="EMBL" id="CAACVR010000034">
    <property type="protein sequence ID" value="VEU22959.1"/>
    <property type="molecule type" value="Genomic_DNA"/>
</dbReference>
<name>A0A448YPU8_BRENA</name>
<evidence type="ECO:0000256" key="3">
    <source>
        <dbReference type="ARBA" id="ARBA00022989"/>
    </source>
</evidence>
<keyword evidence="3 6" id="KW-1133">Transmembrane helix</keyword>
<reference evidence="8 9" key="1">
    <citation type="submission" date="2018-12" db="EMBL/GenBank/DDBJ databases">
        <authorList>
            <person name="Tiukova I."/>
            <person name="Dainat J."/>
        </authorList>
    </citation>
    <scope>NUCLEOTIDE SEQUENCE [LARGE SCALE GENOMIC DNA]</scope>
</reference>
<protein>
    <submittedName>
        <fullName evidence="8">DEKNAAC104008</fullName>
    </submittedName>
</protein>
<comment type="subcellular location">
    <subcellularLocation>
        <location evidence="1">Membrane</location>
    </subcellularLocation>
</comment>
<keyword evidence="9" id="KW-1185">Reference proteome</keyword>
<evidence type="ECO:0000256" key="2">
    <source>
        <dbReference type="ARBA" id="ARBA00022692"/>
    </source>
</evidence>
<dbReference type="GO" id="GO:0008610">
    <property type="term" value="P:lipid biosynthetic process"/>
    <property type="evidence" value="ECO:0007669"/>
    <property type="project" value="InterPro"/>
</dbReference>
<accession>A0A448YPU8</accession>
<evidence type="ECO:0000256" key="6">
    <source>
        <dbReference type="SAM" id="Phobius"/>
    </source>
</evidence>
<dbReference type="Proteomes" id="UP000290900">
    <property type="component" value="Unassembled WGS sequence"/>
</dbReference>
<dbReference type="OrthoDB" id="408954at2759"/>
<evidence type="ECO:0000313" key="8">
    <source>
        <dbReference type="EMBL" id="VEU22959.1"/>
    </source>
</evidence>
<evidence type="ECO:0000259" key="7">
    <source>
        <dbReference type="Pfam" id="PF04116"/>
    </source>
</evidence>
<dbReference type="InterPro" id="IPR050307">
    <property type="entry name" value="Sterol_Desaturase_Related"/>
</dbReference>
<dbReference type="GO" id="GO:0016491">
    <property type="term" value="F:oxidoreductase activity"/>
    <property type="evidence" value="ECO:0007669"/>
    <property type="project" value="InterPro"/>
</dbReference>
<evidence type="ECO:0000256" key="4">
    <source>
        <dbReference type="ARBA" id="ARBA00023136"/>
    </source>
</evidence>
<proteinExistence type="predicted"/>
<dbReference type="InterPro" id="IPR006694">
    <property type="entry name" value="Fatty_acid_hydroxylase"/>
</dbReference>
<dbReference type="AlphaFoldDB" id="A0A448YPU8"/>
<dbReference type="InParanoid" id="A0A448YPU8"/>
<dbReference type="GO" id="GO:0016020">
    <property type="term" value="C:membrane"/>
    <property type="evidence" value="ECO:0007669"/>
    <property type="project" value="UniProtKB-SubCell"/>
</dbReference>
<organism evidence="8 9">
    <name type="scientific">Brettanomyces naardenensis</name>
    <name type="common">Yeast</name>
    <dbReference type="NCBI Taxonomy" id="13370"/>
    <lineage>
        <taxon>Eukaryota</taxon>
        <taxon>Fungi</taxon>
        <taxon>Dikarya</taxon>
        <taxon>Ascomycota</taxon>
        <taxon>Saccharomycotina</taxon>
        <taxon>Pichiomycetes</taxon>
        <taxon>Pichiales</taxon>
        <taxon>Pichiaceae</taxon>
        <taxon>Brettanomyces</taxon>
    </lineage>
</organism>
<dbReference type="GO" id="GO:0005506">
    <property type="term" value="F:iron ion binding"/>
    <property type="evidence" value="ECO:0007669"/>
    <property type="project" value="InterPro"/>
</dbReference>
<feature type="domain" description="Fatty acid hydroxylase" evidence="7">
    <location>
        <begin position="156"/>
        <end position="291"/>
    </location>
</feature>
<evidence type="ECO:0000256" key="5">
    <source>
        <dbReference type="SAM" id="MobiDB-lite"/>
    </source>
</evidence>
<dbReference type="FunCoup" id="A0A448YPU8">
    <property type="interactions" value="99"/>
</dbReference>
<feature type="region of interest" description="Disordered" evidence="5">
    <location>
        <begin position="333"/>
        <end position="356"/>
    </location>
</feature>
<dbReference type="PANTHER" id="PTHR11863">
    <property type="entry name" value="STEROL DESATURASE"/>
    <property type="match status" value="1"/>
</dbReference>
<keyword evidence="2 6" id="KW-0812">Transmembrane</keyword>
<gene>
    <name evidence="8" type="ORF">BRENAR_LOCUS3690</name>
</gene>
<evidence type="ECO:0000256" key="1">
    <source>
        <dbReference type="ARBA" id="ARBA00004370"/>
    </source>
</evidence>